<organism evidence="1 2">
    <name type="scientific">Eumeta variegata</name>
    <name type="common">Bagworm moth</name>
    <name type="synonym">Eumeta japonica</name>
    <dbReference type="NCBI Taxonomy" id="151549"/>
    <lineage>
        <taxon>Eukaryota</taxon>
        <taxon>Metazoa</taxon>
        <taxon>Ecdysozoa</taxon>
        <taxon>Arthropoda</taxon>
        <taxon>Hexapoda</taxon>
        <taxon>Insecta</taxon>
        <taxon>Pterygota</taxon>
        <taxon>Neoptera</taxon>
        <taxon>Endopterygota</taxon>
        <taxon>Lepidoptera</taxon>
        <taxon>Glossata</taxon>
        <taxon>Ditrysia</taxon>
        <taxon>Tineoidea</taxon>
        <taxon>Psychidae</taxon>
        <taxon>Oiketicinae</taxon>
        <taxon>Eumeta</taxon>
    </lineage>
</organism>
<comment type="caution">
    <text evidence="1">The sequence shown here is derived from an EMBL/GenBank/DDBJ whole genome shotgun (WGS) entry which is preliminary data.</text>
</comment>
<dbReference type="AlphaFoldDB" id="A0A4C1UHI0"/>
<reference evidence="1 2" key="1">
    <citation type="journal article" date="2019" name="Commun. Biol.">
        <title>The bagworm genome reveals a unique fibroin gene that provides high tensile strength.</title>
        <authorList>
            <person name="Kono N."/>
            <person name="Nakamura H."/>
            <person name="Ohtoshi R."/>
            <person name="Tomita M."/>
            <person name="Numata K."/>
            <person name="Arakawa K."/>
        </authorList>
    </citation>
    <scope>NUCLEOTIDE SEQUENCE [LARGE SCALE GENOMIC DNA]</scope>
</reference>
<evidence type="ECO:0000313" key="1">
    <source>
        <dbReference type="EMBL" id="GBP25769.1"/>
    </source>
</evidence>
<accession>A0A4C1UHI0</accession>
<protein>
    <submittedName>
        <fullName evidence="1">Uncharacterized protein</fullName>
    </submittedName>
</protein>
<dbReference type="EMBL" id="BGZK01000172">
    <property type="protein sequence ID" value="GBP25769.1"/>
    <property type="molecule type" value="Genomic_DNA"/>
</dbReference>
<sequence length="159" mass="18183">MFSSGDQRTTRRSVGCPAARWTDDLGKFASHPLQVTQIVSRGNIRRRKLVALVSKAESRLRPVGNRNHEQELDRDPEVRSIDIKERYFYENGHAKRDGHVERAAGVVHSCARDTEKRHAGTQAPKLATPYSDAQITTIDYYHYRGVLTKYFVTRSRLTT</sequence>
<evidence type="ECO:0000313" key="2">
    <source>
        <dbReference type="Proteomes" id="UP000299102"/>
    </source>
</evidence>
<dbReference type="Proteomes" id="UP000299102">
    <property type="component" value="Unassembled WGS sequence"/>
</dbReference>
<keyword evidence="2" id="KW-1185">Reference proteome</keyword>
<name>A0A4C1UHI0_EUMVA</name>
<gene>
    <name evidence="1" type="ORF">EVAR_94787_1</name>
</gene>
<proteinExistence type="predicted"/>